<dbReference type="InterPro" id="IPR000821">
    <property type="entry name" value="Ala_racemase"/>
</dbReference>
<dbReference type="PANTHER" id="PTHR30511">
    <property type="entry name" value="ALANINE RACEMASE"/>
    <property type="match status" value="1"/>
</dbReference>
<evidence type="ECO:0000256" key="1">
    <source>
        <dbReference type="ARBA" id="ARBA00001933"/>
    </source>
</evidence>
<dbReference type="SMART" id="SM01005">
    <property type="entry name" value="Ala_racemase_C"/>
    <property type="match status" value="1"/>
</dbReference>
<dbReference type="Gene3D" id="2.40.37.10">
    <property type="entry name" value="Lyase, Ornithine Decarboxylase, Chain A, domain 1"/>
    <property type="match status" value="1"/>
</dbReference>
<feature type="modified residue" description="N6-(pyridoxal phosphate)lysine" evidence="4 5">
    <location>
        <position position="38"/>
    </location>
</feature>
<feature type="active site" description="Proton acceptor; specific for L-alanine" evidence="4">
    <location>
        <position position="267"/>
    </location>
</feature>
<dbReference type="CDD" id="cd00430">
    <property type="entry name" value="PLPDE_III_AR"/>
    <property type="match status" value="1"/>
</dbReference>
<evidence type="ECO:0000256" key="2">
    <source>
        <dbReference type="ARBA" id="ARBA00022898"/>
    </source>
</evidence>
<dbReference type="FunFam" id="3.20.20.10:FF:000002">
    <property type="entry name" value="Alanine racemase"/>
    <property type="match status" value="1"/>
</dbReference>
<dbReference type="Pfam" id="PF00842">
    <property type="entry name" value="Ala_racemase_C"/>
    <property type="match status" value="1"/>
</dbReference>
<feature type="binding site" evidence="4 6">
    <location>
        <position position="134"/>
    </location>
    <ligand>
        <name>substrate</name>
    </ligand>
</feature>
<comment type="catalytic activity">
    <reaction evidence="4">
        <text>L-alanine = D-alanine</text>
        <dbReference type="Rhea" id="RHEA:20249"/>
        <dbReference type="ChEBI" id="CHEBI:57416"/>
        <dbReference type="ChEBI" id="CHEBI:57972"/>
        <dbReference type="EC" id="5.1.1.1"/>
    </reaction>
</comment>
<dbReference type="AlphaFoldDB" id="A0A1F6VMJ8"/>
<dbReference type="Proteomes" id="UP000178059">
    <property type="component" value="Unassembled WGS sequence"/>
</dbReference>
<evidence type="ECO:0000313" key="8">
    <source>
        <dbReference type="EMBL" id="OGI70675.1"/>
    </source>
</evidence>
<gene>
    <name evidence="8" type="ORF">A2824_01185</name>
</gene>
<dbReference type="EMBL" id="MFTT01000001">
    <property type="protein sequence ID" value="OGI70675.1"/>
    <property type="molecule type" value="Genomic_DNA"/>
</dbReference>
<dbReference type="HAMAP" id="MF_01201">
    <property type="entry name" value="Ala_racemase"/>
    <property type="match status" value="1"/>
</dbReference>
<organism evidence="8 9">
    <name type="scientific">Candidatus Nomurabacteria bacterium RIFCSPHIGHO2_01_FULL_42_16</name>
    <dbReference type="NCBI Taxonomy" id="1801743"/>
    <lineage>
        <taxon>Bacteria</taxon>
        <taxon>Candidatus Nomuraibacteriota</taxon>
    </lineage>
</organism>
<comment type="caution">
    <text evidence="8">The sequence shown here is derived from an EMBL/GenBank/DDBJ whole genome shotgun (WGS) entry which is preliminary data.</text>
</comment>
<keyword evidence="2 4" id="KW-0663">Pyridoxal phosphate</keyword>
<feature type="binding site" evidence="4 6">
    <location>
        <position position="315"/>
    </location>
    <ligand>
        <name>substrate</name>
    </ligand>
</feature>
<dbReference type="GO" id="GO:0008784">
    <property type="term" value="F:alanine racemase activity"/>
    <property type="evidence" value="ECO:0007669"/>
    <property type="project" value="UniProtKB-UniRule"/>
</dbReference>
<dbReference type="GO" id="GO:0030632">
    <property type="term" value="P:D-alanine biosynthetic process"/>
    <property type="evidence" value="ECO:0007669"/>
    <property type="project" value="UniProtKB-UniRule"/>
</dbReference>
<evidence type="ECO:0000256" key="4">
    <source>
        <dbReference type="HAMAP-Rule" id="MF_01201"/>
    </source>
</evidence>
<sequence>MSEYLKTWVEINRSAIKKNYRTFRNILSPGIKLMAVVKSNAYGHGLAHFAKEISKLGADFLAVDDIDEALILRKSGIKKPILVFGYVPDSFIKEASLKNISLTISNFDFLRKIIKTKLIKKIKIHIEVDTGLGRQGFLGKDLPAVLVLIKKSKNIEIEGLYTHFAIAENPKFFSYTKKQIENFKIWIQAFRQNSFKPIAHSSASAETMRSSEFHFDMVRVGISMYGLFPSKEIKKYVKTKIELEPVLFWKTIVSEIKKLPKGHNIGYDLTETLKRDSIIGICPIGYWHGYPRALSGKGEVLVRGKRAKVLGRVSMDMITVDLTEIKGAKRGDEAVLIGQSKNKRITAEEVANQAETINYEIVTRINTEIMRIYK</sequence>
<comment type="pathway">
    <text evidence="4">Amino-acid biosynthesis; D-alanine biosynthesis; D-alanine from L-alanine: step 1/1.</text>
</comment>
<dbReference type="PROSITE" id="PS00395">
    <property type="entry name" value="ALANINE_RACEMASE"/>
    <property type="match status" value="1"/>
</dbReference>
<dbReference type="PRINTS" id="PR00992">
    <property type="entry name" value="ALARACEMASE"/>
</dbReference>
<dbReference type="InterPro" id="IPR011079">
    <property type="entry name" value="Ala_racemase_C"/>
</dbReference>
<evidence type="ECO:0000259" key="7">
    <source>
        <dbReference type="SMART" id="SM01005"/>
    </source>
</evidence>
<dbReference type="Pfam" id="PF01168">
    <property type="entry name" value="Ala_racemase_N"/>
    <property type="match status" value="1"/>
</dbReference>
<feature type="active site" description="Proton acceptor; specific for D-alanine" evidence="4">
    <location>
        <position position="38"/>
    </location>
</feature>
<dbReference type="SUPFAM" id="SSF50621">
    <property type="entry name" value="Alanine racemase C-terminal domain-like"/>
    <property type="match status" value="1"/>
</dbReference>
<dbReference type="STRING" id="1801743.A2824_01185"/>
<dbReference type="InterPro" id="IPR020622">
    <property type="entry name" value="Ala_racemase_pyridoxalP-BS"/>
</dbReference>
<comment type="cofactor">
    <cofactor evidence="1 4 5">
        <name>pyridoxal 5'-phosphate</name>
        <dbReference type="ChEBI" id="CHEBI:597326"/>
    </cofactor>
</comment>
<dbReference type="EC" id="5.1.1.1" evidence="4"/>
<dbReference type="PANTHER" id="PTHR30511:SF0">
    <property type="entry name" value="ALANINE RACEMASE, CATABOLIC-RELATED"/>
    <property type="match status" value="1"/>
</dbReference>
<accession>A0A1F6VMJ8</accession>
<dbReference type="NCBIfam" id="TIGR00492">
    <property type="entry name" value="alr"/>
    <property type="match status" value="1"/>
</dbReference>
<evidence type="ECO:0000256" key="6">
    <source>
        <dbReference type="PIRSR" id="PIRSR600821-52"/>
    </source>
</evidence>
<proteinExistence type="inferred from homology"/>
<evidence type="ECO:0000256" key="3">
    <source>
        <dbReference type="ARBA" id="ARBA00023235"/>
    </source>
</evidence>
<comment type="similarity">
    <text evidence="4">Belongs to the alanine racemase family.</text>
</comment>
<protein>
    <recommendedName>
        <fullName evidence="4">Alanine racemase</fullName>
        <ecNumber evidence="4">5.1.1.1</ecNumber>
    </recommendedName>
</protein>
<dbReference type="InterPro" id="IPR009006">
    <property type="entry name" value="Ala_racemase/Decarboxylase_C"/>
</dbReference>
<feature type="domain" description="Alanine racemase C-terminal" evidence="7">
    <location>
        <begin position="246"/>
        <end position="374"/>
    </location>
</feature>
<reference evidence="8 9" key="1">
    <citation type="journal article" date="2016" name="Nat. Commun.">
        <title>Thousands of microbial genomes shed light on interconnected biogeochemical processes in an aquifer system.</title>
        <authorList>
            <person name="Anantharaman K."/>
            <person name="Brown C.T."/>
            <person name="Hug L.A."/>
            <person name="Sharon I."/>
            <person name="Castelle C.J."/>
            <person name="Probst A.J."/>
            <person name="Thomas B.C."/>
            <person name="Singh A."/>
            <person name="Wilkins M.J."/>
            <person name="Karaoz U."/>
            <person name="Brodie E.L."/>
            <person name="Williams K.H."/>
            <person name="Hubbard S.S."/>
            <person name="Banfield J.F."/>
        </authorList>
    </citation>
    <scope>NUCLEOTIDE SEQUENCE [LARGE SCALE GENOMIC DNA]</scope>
</reference>
<evidence type="ECO:0000313" key="9">
    <source>
        <dbReference type="Proteomes" id="UP000178059"/>
    </source>
</evidence>
<evidence type="ECO:0000256" key="5">
    <source>
        <dbReference type="PIRSR" id="PIRSR600821-50"/>
    </source>
</evidence>
<keyword evidence="3 4" id="KW-0413">Isomerase</keyword>
<dbReference type="Gene3D" id="3.20.20.10">
    <property type="entry name" value="Alanine racemase"/>
    <property type="match status" value="1"/>
</dbReference>
<name>A0A1F6VMJ8_9BACT</name>
<dbReference type="SUPFAM" id="SSF51419">
    <property type="entry name" value="PLP-binding barrel"/>
    <property type="match status" value="1"/>
</dbReference>
<dbReference type="InterPro" id="IPR001608">
    <property type="entry name" value="Ala_racemase_N"/>
</dbReference>
<dbReference type="InterPro" id="IPR029066">
    <property type="entry name" value="PLP-binding_barrel"/>
</dbReference>
<dbReference type="GO" id="GO:0005829">
    <property type="term" value="C:cytosol"/>
    <property type="evidence" value="ECO:0007669"/>
    <property type="project" value="TreeGrafter"/>
</dbReference>
<comment type="function">
    <text evidence="4">Catalyzes the interconversion of L-alanine and D-alanine. May also act on other amino acids.</text>
</comment>
<dbReference type="GO" id="GO:0030170">
    <property type="term" value="F:pyridoxal phosphate binding"/>
    <property type="evidence" value="ECO:0007669"/>
    <property type="project" value="UniProtKB-UniRule"/>
</dbReference>
<dbReference type="UniPathway" id="UPA00042">
    <property type="reaction ID" value="UER00497"/>
</dbReference>